<dbReference type="AlphaFoldDB" id="A0A5N6V198"/>
<evidence type="ECO:0000313" key="2">
    <source>
        <dbReference type="Proteomes" id="UP000326950"/>
    </source>
</evidence>
<organism evidence="1 2">
    <name type="scientific">Aspergillus tamarii</name>
    <dbReference type="NCBI Taxonomy" id="41984"/>
    <lineage>
        <taxon>Eukaryota</taxon>
        <taxon>Fungi</taxon>
        <taxon>Dikarya</taxon>
        <taxon>Ascomycota</taxon>
        <taxon>Pezizomycotina</taxon>
        <taxon>Eurotiomycetes</taxon>
        <taxon>Eurotiomycetidae</taxon>
        <taxon>Eurotiales</taxon>
        <taxon>Aspergillaceae</taxon>
        <taxon>Aspergillus</taxon>
        <taxon>Aspergillus subgen. Circumdati</taxon>
    </lineage>
</organism>
<dbReference type="Proteomes" id="UP000326950">
    <property type="component" value="Unassembled WGS sequence"/>
</dbReference>
<name>A0A5N6V198_ASPTM</name>
<gene>
    <name evidence="1" type="ORF">BDV40DRAFT_107003</name>
</gene>
<dbReference type="EMBL" id="ML738606">
    <property type="protein sequence ID" value="KAE8164705.1"/>
    <property type="molecule type" value="Genomic_DNA"/>
</dbReference>
<proteinExistence type="predicted"/>
<reference evidence="1 2" key="1">
    <citation type="submission" date="2019-04" db="EMBL/GenBank/DDBJ databases">
        <title>Friends and foes A comparative genomics study of 23 Aspergillus species from section Flavi.</title>
        <authorList>
            <consortium name="DOE Joint Genome Institute"/>
            <person name="Kjaerbolling I."/>
            <person name="Vesth T."/>
            <person name="Frisvad J.C."/>
            <person name="Nybo J.L."/>
            <person name="Theobald S."/>
            <person name="Kildgaard S."/>
            <person name="Isbrandt T."/>
            <person name="Kuo A."/>
            <person name="Sato A."/>
            <person name="Lyhne E.K."/>
            <person name="Kogle M.E."/>
            <person name="Wiebenga A."/>
            <person name="Kun R.S."/>
            <person name="Lubbers R.J."/>
            <person name="Makela M.R."/>
            <person name="Barry K."/>
            <person name="Chovatia M."/>
            <person name="Clum A."/>
            <person name="Daum C."/>
            <person name="Haridas S."/>
            <person name="He G."/>
            <person name="LaButti K."/>
            <person name="Lipzen A."/>
            <person name="Mondo S."/>
            <person name="Riley R."/>
            <person name="Salamov A."/>
            <person name="Simmons B.A."/>
            <person name="Magnuson J.K."/>
            <person name="Henrissat B."/>
            <person name="Mortensen U.H."/>
            <person name="Larsen T.O."/>
            <person name="Devries R.P."/>
            <person name="Grigoriev I.V."/>
            <person name="Machida M."/>
            <person name="Baker S.E."/>
            <person name="Andersen M.R."/>
        </authorList>
    </citation>
    <scope>NUCLEOTIDE SEQUENCE [LARGE SCALE GENOMIC DNA]</scope>
    <source>
        <strain evidence="1 2">CBS 117626</strain>
    </source>
</reference>
<protein>
    <submittedName>
        <fullName evidence="1">Uncharacterized protein</fullName>
    </submittedName>
</protein>
<keyword evidence="2" id="KW-1185">Reference proteome</keyword>
<sequence>MTLHYYLSAFAFTLVESPMTIFQRSGLIYAHSVSAFVSSLFSSPSSSPFCFSHGRFHKILESGHVLLGSIFCSFHLMLASMYEWKKKPAKDKKKDYLCFIMGPYGVTKETNTLQRVLDPRSHYFRTVHGISSHEFLTFTCLYCWARWVSLQTGKGSQYLGW</sequence>
<accession>A0A5N6V198</accession>
<evidence type="ECO:0000313" key="1">
    <source>
        <dbReference type="EMBL" id="KAE8164705.1"/>
    </source>
</evidence>